<evidence type="ECO:0000313" key="1">
    <source>
        <dbReference type="EMBL" id="JAH06141.1"/>
    </source>
</evidence>
<protein>
    <submittedName>
        <fullName evidence="1">Uncharacterized protein</fullName>
    </submittedName>
</protein>
<sequence length="25" mass="2872">MPLACLTGDWSKRVQCVINRSMISY</sequence>
<organism evidence="1">
    <name type="scientific">Anguilla anguilla</name>
    <name type="common">European freshwater eel</name>
    <name type="synonym">Muraena anguilla</name>
    <dbReference type="NCBI Taxonomy" id="7936"/>
    <lineage>
        <taxon>Eukaryota</taxon>
        <taxon>Metazoa</taxon>
        <taxon>Chordata</taxon>
        <taxon>Craniata</taxon>
        <taxon>Vertebrata</taxon>
        <taxon>Euteleostomi</taxon>
        <taxon>Actinopterygii</taxon>
        <taxon>Neopterygii</taxon>
        <taxon>Teleostei</taxon>
        <taxon>Anguilliformes</taxon>
        <taxon>Anguillidae</taxon>
        <taxon>Anguilla</taxon>
    </lineage>
</organism>
<reference evidence="1" key="2">
    <citation type="journal article" date="2015" name="Fish Shellfish Immunol.">
        <title>Early steps in the European eel (Anguilla anguilla)-Vibrio vulnificus interaction in the gills: Role of the RtxA13 toxin.</title>
        <authorList>
            <person name="Callol A."/>
            <person name="Pajuelo D."/>
            <person name="Ebbesson L."/>
            <person name="Teles M."/>
            <person name="MacKenzie S."/>
            <person name="Amaro C."/>
        </authorList>
    </citation>
    <scope>NUCLEOTIDE SEQUENCE</scope>
</reference>
<dbReference type="AlphaFoldDB" id="A0A0E9PNB3"/>
<reference evidence="1" key="1">
    <citation type="submission" date="2014-11" db="EMBL/GenBank/DDBJ databases">
        <authorList>
            <person name="Amaro Gonzalez C."/>
        </authorList>
    </citation>
    <scope>NUCLEOTIDE SEQUENCE</scope>
</reference>
<name>A0A0E9PNB3_ANGAN</name>
<proteinExistence type="predicted"/>
<accession>A0A0E9PNB3</accession>
<dbReference type="EMBL" id="GBXM01102436">
    <property type="protein sequence ID" value="JAH06141.1"/>
    <property type="molecule type" value="Transcribed_RNA"/>
</dbReference>